<keyword evidence="1" id="KW-1133">Transmembrane helix</keyword>
<dbReference type="EMBL" id="CP159289">
    <property type="protein sequence ID" value="XCH23661.1"/>
    <property type="molecule type" value="Genomic_DNA"/>
</dbReference>
<keyword evidence="1" id="KW-0812">Transmembrane</keyword>
<dbReference type="RefSeq" id="WP_353718985.1">
    <property type="nucleotide sequence ID" value="NZ_CP159289.1"/>
</dbReference>
<name>A0AAU8FH10_9BACT</name>
<feature type="transmembrane region" description="Helical" evidence="1">
    <location>
        <begin position="12"/>
        <end position="30"/>
    </location>
</feature>
<gene>
    <name evidence="2" type="ORF">ABV298_25660</name>
</gene>
<sequence length="155" mass="17031">MFQLNPLDLTNAWWQHLLMLIIPGVIGYIIGYRRGNGTIAGLQARLAQLDTEVEQCHQSVALLAVQKPAAATFDDLKVVEGIGPAIEKLLNESGIRTYVQLSNTSPETIREILGQGGPRFQVHDPESWPKQAEMAASGKWAELKEWQNVLSGGKA</sequence>
<proteinExistence type="predicted"/>
<evidence type="ECO:0000256" key="1">
    <source>
        <dbReference type="SAM" id="Phobius"/>
    </source>
</evidence>
<evidence type="ECO:0000313" key="2">
    <source>
        <dbReference type="EMBL" id="XCH23661.1"/>
    </source>
</evidence>
<evidence type="ECO:0008006" key="3">
    <source>
        <dbReference type="Google" id="ProtNLM"/>
    </source>
</evidence>
<protein>
    <recommendedName>
        <fullName evidence="3">DUF4332 domain-containing protein</fullName>
    </recommendedName>
</protein>
<dbReference type="Gene3D" id="1.10.150.20">
    <property type="entry name" value="5' to 3' exonuclease, C-terminal subdomain"/>
    <property type="match status" value="1"/>
</dbReference>
<accession>A0AAU8FH10</accession>
<organism evidence="2">
    <name type="scientific">Dyadobacter sp. 676</name>
    <dbReference type="NCBI Taxonomy" id="3088362"/>
    <lineage>
        <taxon>Bacteria</taxon>
        <taxon>Pseudomonadati</taxon>
        <taxon>Bacteroidota</taxon>
        <taxon>Cytophagia</taxon>
        <taxon>Cytophagales</taxon>
        <taxon>Spirosomataceae</taxon>
        <taxon>Dyadobacter</taxon>
    </lineage>
</organism>
<reference evidence="2" key="1">
    <citation type="submission" date="2024-06" db="EMBL/GenBank/DDBJ databases">
        <title>Sequencing and assembly of the genome of Dyadobacter sp. strain 676, a symbiont of Cyamopsis tetragonoloba.</title>
        <authorList>
            <person name="Guro P."/>
            <person name="Sazanova A."/>
            <person name="Kuznetsova I."/>
            <person name="Belimov A."/>
            <person name="Safronova V."/>
        </authorList>
    </citation>
    <scope>NUCLEOTIDE SEQUENCE</scope>
    <source>
        <strain evidence="2">676</strain>
    </source>
</reference>
<dbReference type="AlphaFoldDB" id="A0AAU8FH10"/>
<keyword evidence="1" id="KW-0472">Membrane</keyword>